<feature type="domain" description="Aldehyde oxidase/xanthine dehydrogenase a/b hammerhead" evidence="3">
    <location>
        <begin position="29"/>
        <end position="128"/>
    </location>
</feature>
<dbReference type="InterPro" id="IPR000674">
    <property type="entry name" value="Ald_Oxase/Xan_DH_a/b"/>
</dbReference>
<evidence type="ECO:0000256" key="1">
    <source>
        <dbReference type="ARBA" id="ARBA00022505"/>
    </source>
</evidence>
<organism evidence="4 5">
    <name type="scientific">Timema podura</name>
    <name type="common">Walking stick</name>
    <dbReference type="NCBI Taxonomy" id="61482"/>
    <lineage>
        <taxon>Eukaryota</taxon>
        <taxon>Metazoa</taxon>
        <taxon>Ecdysozoa</taxon>
        <taxon>Arthropoda</taxon>
        <taxon>Hexapoda</taxon>
        <taxon>Insecta</taxon>
        <taxon>Pterygota</taxon>
        <taxon>Neoptera</taxon>
        <taxon>Polyneoptera</taxon>
        <taxon>Phasmatodea</taxon>
        <taxon>Timematodea</taxon>
        <taxon>Timematoidea</taxon>
        <taxon>Timematidae</taxon>
        <taxon>Timema</taxon>
    </lineage>
</organism>
<evidence type="ECO:0000256" key="2">
    <source>
        <dbReference type="ARBA" id="ARBA00023002"/>
    </source>
</evidence>
<dbReference type="SMART" id="SM01008">
    <property type="entry name" value="Ald_Xan_dh_C"/>
    <property type="match status" value="1"/>
</dbReference>
<dbReference type="SUPFAM" id="SSF54665">
    <property type="entry name" value="CO dehydrogenase molybdoprotein N-domain-like"/>
    <property type="match status" value="1"/>
</dbReference>
<protein>
    <recommendedName>
        <fullName evidence="3">Aldehyde oxidase/xanthine dehydrogenase a/b hammerhead domain-containing protein</fullName>
    </recommendedName>
</protein>
<name>A0ABN7NNS8_TIMPD</name>
<dbReference type="PANTHER" id="PTHR11908">
    <property type="entry name" value="XANTHINE DEHYDROGENASE"/>
    <property type="match status" value="1"/>
</dbReference>
<accession>A0ABN7NNS8</accession>
<keyword evidence="2" id="KW-0560">Oxidoreductase</keyword>
<keyword evidence="5" id="KW-1185">Reference proteome</keyword>
<dbReference type="Pfam" id="PF01315">
    <property type="entry name" value="Ald_Xan_dh_C"/>
    <property type="match status" value="1"/>
</dbReference>
<evidence type="ECO:0000313" key="5">
    <source>
        <dbReference type="Proteomes" id="UP001153148"/>
    </source>
</evidence>
<sequence>MIYHYRPPPAFFAEQGAESSTYQYFAMQSGTDTTVTMDVFVVDGLRDPFIGPPAIEGIPGVVRFLTAEDIPGKNSFTPALVFLFETEEIFCSGKVLFAGQPVGLIVAETQQVANMAAQKVKIEYTNVKKPVILLREAAKSKDPNIVVLEKELKPKVVKG</sequence>
<proteinExistence type="predicted"/>
<dbReference type="Proteomes" id="UP001153148">
    <property type="component" value="Unassembled WGS sequence"/>
</dbReference>
<feature type="non-terminal residue" evidence="4">
    <location>
        <position position="159"/>
    </location>
</feature>
<dbReference type="PANTHER" id="PTHR11908:SF132">
    <property type="entry name" value="ALDEHYDE OXIDASE 1-RELATED"/>
    <property type="match status" value="1"/>
</dbReference>
<keyword evidence="1" id="KW-0500">Molybdenum</keyword>
<dbReference type="InterPro" id="IPR016208">
    <property type="entry name" value="Ald_Oxase/xanthine_DH-like"/>
</dbReference>
<evidence type="ECO:0000313" key="4">
    <source>
        <dbReference type="EMBL" id="CAG2057498.1"/>
    </source>
</evidence>
<evidence type="ECO:0000259" key="3">
    <source>
        <dbReference type="SMART" id="SM01008"/>
    </source>
</evidence>
<dbReference type="InterPro" id="IPR036856">
    <property type="entry name" value="Ald_Oxase/Xan_DH_a/b_sf"/>
</dbReference>
<reference evidence="4" key="1">
    <citation type="submission" date="2021-03" db="EMBL/GenBank/DDBJ databases">
        <authorList>
            <person name="Tran Van P."/>
        </authorList>
    </citation>
    <scope>NUCLEOTIDE SEQUENCE</scope>
</reference>
<dbReference type="EMBL" id="CAJPIN010005516">
    <property type="protein sequence ID" value="CAG2057498.1"/>
    <property type="molecule type" value="Genomic_DNA"/>
</dbReference>
<gene>
    <name evidence="4" type="ORF">TPAB3V08_LOCUS4476</name>
</gene>
<comment type="caution">
    <text evidence="4">The sequence shown here is derived from an EMBL/GenBank/DDBJ whole genome shotgun (WGS) entry which is preliminary data.</text>
</comment>
<dbReference type="Gene3D" id="3.90.1170.50">
    <property type="entry name" value="Aldehyde oxidase/xanthine dehydrogenase, a/b hammerhead"/>
    <property type="match status" value="1"/>
</dbReference>